<name>A0A024UDA8_9STRA</name>
<protein>
    <recommendedName>
        <fullName evidence="3">DNA repair protein REV1</fullName>
    </recommendedName>
</protein>
<keyword evidence="5" id="KW-0808">Transferase</keyword>
<feature type="compositionally biased region" description="Pro residues" evidence="13">
    <location>
        <begin position="630"/>
        <end position="645"/>
    </location>
</feature>
<dbReference type="Pfam" id="PF21999">
    <property type="entry name" value="IMS_HHH_1"/>
    <property type="match status" value="1"/>
</dbReference>
<feature type="region of interest" description="Disordered" evidence="13">
    <location>
        <begin position="542"/>
        <end position="567"/>
    </location>
</feature>
<dbReference type="Pfam" id="PF00817">
    <property type="entry name" value="IMS"/>
    <property type="match status" value="1"/>
</dbReference>
<evidence type="ECO:0000256" key="5">
    <source>
        <dbReference type="ARBA" id="ARBA00022679"/>
    </source>
</evidence>
<dbReference type="SUPFAM" id="SSF52113">
    <property type="entry name" value="BRCT domain"/>
    <property type="match status" value="2"/>
</dbReference>
<dbReference type="STRING" id="157072.A0A024UDA8"/>
<evidence type="ECO:0000313" key="16">
    <source>
        <dbReference type="EMBL" id="ETW04200.1"/>
    </source>
</evidence>
<comment type="subcellular location">
    <subcellularLocation>
        <location evidence="1">Nucleus</location>
    </subcellularLocation>
</comment>
<keyword evidence="8" id="KW-0227">DNA damage</keyword>
<evidence type="ECO:0000256" key="1">
    <source>
        <dbReference type="ARBA" id="ARBA00004123"/>
    </source>
</evidence>
<evidence type="ECO:0000256" key="7">
    <source>
        <dbReference type="ARBA" id="ARBA00022723"/>
    </source>
</evidence>
<feature type="domain" description="BRCT" evidence="14">
    <location>
        <begin position="39"/>
        <end position="129"/>
    </location>
</feature>
<dbReference type="SMART" id="SM00292">
    <property type="entry name" value="BRCT"/>
    <property type="match status" value="2"/>
</dbReference>
<feature type="domain" description="UmuC" evidence="15">
    <location>
        <begin position="746"/>
        <end position="945"/>
    </location>
</feature>
<feature type="region of interest" description="Disordered" evidence="13">
    <location>
        <begin position="1145"/>
        <end position="1189"/>
    </location>
</feature>
<feature type="region of interest" description="Disordered" evidence="13">
    <location>
        <begin position="602"/>
        <end position="649"/>
    </location>
</feature>
<keyword evidence="10" id="KW-0238">DNA-binding</keyword>
<dbReference type="Gene3D" id="3.40.1170.60">
    <property type="match status" value="1"/>
</dbReference>
<evidence type="ECO:0000256" key="3">
    <source>
        <dbReference type="ARBA" id="ARBA00020399"/>
    </source>
</evidence>
<dbReference type="GO" id="GO:0003887">
    <property type="term" value="F:DNA-directed DNA polymerase activity"/>
    <property type="evidence" value="ECO:0007669"/>
    <property type="project" value="InterPro"/>
</dbReference>
<gene>
    <name evidence="16" type="ORF">H310_04544</name>
</gene>
<keyword evidence="11" id="KW-0234">DNA repair</keyword>
<reference evidence="16" key="1">
    <citation type="submission" date="2013-12" db="EMBL/GenBank/DDBJ databases">
        <title>The Genome Sequence of Aphanomyces invadans NJM9701.</title>
        <authorList>
            <consortium name="The Broad Institute Genomics Platform"/>
            <person name="Russ C."/>
            <person name="Tyler B."/>
            <person name="van West P."/>
            <person name="Dieguez-Uribeondo J."/>
            <person name="Young S.K."/>
            <person name="Zeng Q."/>
            <person name="Gargeya S."/>
            <person name="Fitzgerald M."/>
            <person name="Abouelleil A."/>
            <person name="Alvarado L."/>
            <person name="Chapman S.B."/>
            <person name="Gainer-Dewar J."/>
            <person name="Goldberg J."/>
            <person name="Griggs A."/>
            <person name="Gujja S."/>
            <person name="Hansen M."/>
            <person name="Howarth C."/>
            <person name="Imamovic A."/>
            <person name="Ireland A."/>
            <person name="Larimer J."/>
            <person name="McCowan C."/>
            <person name="Murphy C."/>
            <person name="Pearson M."/>
            <person name="Poon T.W."/>
            <person name="Priest M."/>
            <person name="Roberts A."/>
            <person name="Saif S."/>
            <person name="Shea T."/>
            <person name="Sykes S."/>
            <person name="Wortman J."/>
            <person name="Nusbaum C."/>
            <person name="Birren B."/>
        </authorList>
    </citation>
    <scope>NUCLEOTIDE SEQUENCE [LARGE SCALE GENOMIC DNA]</scope>
    <source>
        <strain evidence="16">NJM9701</strain>
    </source>
</reference>
<dbReference type="GO" id="GO:0006281">
    <property type="term" value="P:DNA repair"/>
    <property type="evidence" value="ECO:0007669"/>
    <property type="project" value="UniProtKB-KW"/>
</dbReference>
<dbReference type="Gene3D" id="3.30.1490.100">
    <property type="entry name" value="DNA polymerase, Y-family, little finger domain"/>
    <property type="match status" value="1"/>
</dbReference>
<dbReference type="Pfam" id="PF11799">
    <property type="entry name" value="IMS_C"/>
    <property type="match status" value="1"/>
</dbReference>
<dbReference type="InterPro" id="IPR001126">
    <property type="entry name" value="UmuC"/>
</dbReference>
<dbReference type="Gene3D" id="6.10.250.1630">
    <property type="match status" value="1"/>
</dbReference>
<dbReference type="GO" id="GO:0070987">
    <property type="term" value="P:error-free translesion synthesis"/>
    <property type="evidence" value="ECO:0007669"/>
    <property type="project" value="TreeGrafter"/>
</dbReference>
<dbReference type="InterPro" id="IPR053848">
    <property type="entry name" value="IMS_HHH_1"/>
</dbReference>
<dbReference type="PANTHER" id="PTHR45990:SF1">
    <property type="entry name" value="DNA REPAIR PROTEIN REV1"/>
    <property type="match status" value="1"/>
</dbReference>
<dbReference type="OrthoDB" id="427711at2759"/>
<dbReference type="GO" id="GO:0017125">
    <property type="term" value="F:deoxycytidyl transferase activity"/>
    <property type="evidence" value="ECO:0007669"/>
    <property type="project" value="TreeGrafter"/>
</dbReference>
<keyword evidence="6" id="KW-0548">Nucleotidyltransferase</keyword>
<dbReference type="InterPro" id="IPR043502">
    <property type="entry name" value="DNA/RNA_pol_sf"/>
</dbReference>
<evidence type="ECO:0000256" key="8">
    <source>
        <dbReference type="ARBA" id="ARBA00022763"/>
    </source>
</evidence>
<evidence type="ECO:0000259" key="14">
    <source>
        <dbReference type="PROSITE" id="PS50172"/>
    </source>
</evidence>
<evidence type="ECO:0000259" key="15">
    <source>
        <dbReference type="PROSITE" id="PS50173"/>
    </source>
</evidence>
<dbReference type="SUPFAM" id="SSF56672">
    <property type="entry name" value="DNA/RNA polymerases"/>
    <property type="match status" value="1"/>
</dbReference>
<keyword evidence="12" id="KW-0539">Nucleus</keyword>
<dbReference type="Pfam" id="PF16589">
    <property type="entry name" value="BRCT_2"/>
    <property type="match status" value="2"/>
</dbReference>
<dbReference type="GO" id="GO:0046872">
    <property type="term" value="F:metal ion binding"/>
    <property type="evidence" value="ECO:0007669"/>
    <property type="project" value="UniProtKB-KW"/>
</dbReference>
<dbReference type="GO" id="GO:0042276">
    <property type="term" value="P:error-prone translesion synthesis"/>
    <property type="evidence" value="ECO:0007669"/>
    <property type="project" value="TreeGrafter"/>
</dbReference>
<dbReference type="InterPro" id="IPR036775">
    <property type="entry name" value="DNA_pol_Y-fam_lit_finger_sf"/>
</dbReference>
<dbReference type="GO" id="GO:0005634">
    <property type="term" value="C:nucleus"/>
    <property type="evidence" value="ECO:0007669"/>
    <property type="project" value="UniProtKB-SubCell"/>
</dbReference>
<dbReference type="InterPro" id="IPR043128">
    <property type="entry name" value="Rev_trsase/Diguanyl_cyclase"/>
</dbReference>
<dbReference type="GO" id="GO:0003684">
    <property type="term" value="F:damaged DNA binding"/>
    <property type="evidence" value="ECO:0007669"/>
    <property type="project" value="InterPro"/>
</dbReference>
<evidence type="ECO:0000256" key="9">
    <source>
        <dbReference type="ARBA" id="ARBA00022842"/>
    </source>
</evidence>
<dbReference type="Gene3D" id="1.10.150.20">
    <property type="entry name" value="5' to 3' exonuclease, C-terminal subdomain"/>
    <property type="match status" value="1"/>
</dbReference>
<keyword evidence="7" id="KW-0479">Metal-binding</keyword>
<comment type="similarity">
    <text evidence="2">Belongs to the DNA polymerase type-Y family.</text>
</comment>
<dbReference type="EMBL" id="KI913958">
    <property type="protein sequence ID" value="ETW04200.1"/>
    <property type="molecule type" value="Genomic_DNA"/>
</dbReference>
<dbReference type="Gene3D" id="3.30.70.270">
    <property type="match status" value="1"/>
</dbReference>
<dbReference type="InterPro" id="IPR017961">
    <property type="entry name" value="DNA_pol_Y-fam_little_finger"/>
</dbReference>
<dbReference type="GeneID" id="20081594"/>
<dbReference type="InterPro" id="IPR001357">
    <property type="entry name" value="BRCT_dom"/>
</dbReference>
<feature type="domain" description="BRCT" evidence="14">
    <location>
        <begin position="334"/>
        <end position="424"/>
    </location>
</feature>
<dbReference type="eggNOG" id="KOG2093">
    <property type="taxonomic scope" value="Eukaryota"/>
</dbReference>
<evidence type="ECO:0000256" key="2">
    <source>
        <dbReference type="ARBA" id="ARBA00010945"/>
    </source>
</evidence>
<sequence>MEAALPQPAFGQQPGSLSFGQYMASKIQKLRSQNDGIKKTSRIFDGVAIYVNGQTEPRKEVLRTMIVQHGGQFEAYMTSRVTHMIAEQLADSKLREIMRMKKPLPVVHPKWIVDSIAAGKRVRMHSYIYSRFHDPLQLSFATSIPPVLRPNDHMPSDVNSAIESATISASLPKQASTIDVRTAVANPHRTPIPNRVEASQASTREVVPTVVRPPVTKDNAPHPLQHTPSIVSDATAFSWPSAIPNEVVSSQPRRDVLPVETPDAGSLPPPTFNQTSPIARARSCRPTNHANHPSVSKVQKSTPLFTSTPLSFGQYMKSKIAKLRRQNDQMQSKQTSRVLDGITIYVNGQTKPSKDVLKSLVLMHGGAFESYLTTQVTHMIATHVATSKRVEMQSRKTPLPIVHPQWIVDCASQQKRLPVHSYLSERDLAMPLQRQGVLDTRCTRSKLAFHPSSPRSAQLQPQVVPVARAPRASQRCANQVNLRIHVPEQDTAEEINLTQRSISSTSTQVLAESPTTLLVVTTPAQVESMDETAHDVMEPCLSPTQELSPASTMKLSQSSTNSHGSLDIPATQLLSYSQRDDAHACPQPSSPLVSPSIAQDNVDLMDGRSSGAIDEDGIPSSLGRLVASRPHPPIPEAQTTPPPSSRPAAQDLLVPSSVVAGTAPSSPLRTALPSKYPSGISISRPIKSTMDGAAAFVRSFFANSRLHHIGSWKSYYKEHIGDFTIESPVDTKDCVFGSCSKEDRVILHVDMDCFFVSVMIRNMPSVYQTLPVAVAHSGYSSLNAVGPPAFSTHDTQKKRGGTSEISSCNYVARSYGLKAGMFMETAKSRCPNLIVLPYNFVEIEAVSCEIYKIFHRFTPAVQAMSCDEAYLEFPKGTDGMGMARQIRRTILSATKCHASVGVAYNILLARLATKQAKPNGAFEITPDTASSYINDLPVSELPGVGRVMHAKLEALGIQTCADLKDWSELALCQHFGAKTSDMLQRYARGRDTRPLELAPMVKSISADVNYGVRLADASAATEFIQALSAEVHDRLVKRGFFTSALTLKLKIRRPDAPVEPTKFMGHGPTDDCSKSIRLHGPTHDAAVLEATCVALLHELKVVPQDIRGAGIQATRLTPVQPPVPDKMDIPQYFQVAETTTKLSAAPGSFAAPSMPPEATTPPRTAPPRRPWEGATETSTKRHKALPSNGVWNVPTMSQIDQTVLQTLPEAMQHEILLQVAPPTVPTSYSQIDQSVLHALPKPMRHEIQQQYPKKMHLRQSVVLVPNKGKQAVKPNSTRSALRPKQKLAEVPETEPRASLAVLRSQLDPSVWAALPPSIQCELVAEQAASCPPISPTTGTCDGFLPSSRQPNLTLDTAVPWLLGKIRDFGLADVGPVLRRLKRQHGYANPHRFNDVLARVNHALKESHGYELARAVVAPFHI</sequence>
<evidence type="ECO:0000256" key="6">
    <source>
        <dbReference type="ARBA" id="ARBA00022695"/>
    </source>
</evidence>
<feature type="compositionally biased region" description="Polar residues" evidence="13">
    <location>
        <begin position="542"/>
        <end position="564"/>
    </location>
</feature>
<proteinExistence type="inferred from homology"/>
<evidence type="ECO:0000256" key="10">
    <source>
        <dbReference type="ARBA" id="ARBA00023125"/>
    </source>
</evidence>
<dbReference type="PROSITE" id="PS50173">
    <property type="entry name" value="UMUC"/>
    <property type="match status" value="1"/>
</dbReference>
<dbReference type="Gene3D" id="3.40.50.10190">
    <property type="entry name" value="BRCT domain"/>
    <property type="match status" value="2"/>
</dbReference>
<dbReference type="Gene3D" id="6.10.250.1490">
    <property type="match status" value="1"/>
</dbReference>
<feature type="compositionally biased region" description="Pro residues" evidence="13">
    <location>
        <begin position="1153"/>
        <end position="1168"/>
    </location>
</feature>
<keyword evidence="9" id="KW-0460">Magnesium</keyword>
<dbReference type="VEuPathDB" id="FungiDB:H310_04544"/>
<dbReference type="PANTHER" id="PTHR45990">
    <property type="entry name" value="DNA REPAIR PROTEIN REV1"/>
    <property type="match status" value="1"/>
</dbReference>
<dbReference type="PROSITE" id="PS50172">
    <property type="entry name" value="BRCT"/>
    <property type="match status" value="2"/>
</dbReference>
<evidence type="ECO:0000256" key="4">
    <source>
        <dbReference type="ARBA" id="ARBA00022634"/>
    </source>
</evidence>
<evidence type="ECO:0000256" key="12">
    <source>
        <dbReference type="ARBA" id="ARBA00023242"/>
    </source>
</evidence>
<dbReference type="CDD" id="cd17719">
    <property type="entry name" value="BRCT_Rev1"/>
    <property type="match status" value="2"/>
</dbReference>
<dbReference type="InterPro" id="IPR025527">
    <property type="entry name" value="HUWE1/Rev1_UBM"/>
</dbReference>
<dbReference type="FunFam" id="3.30.1490.100:FF:000001">
    <property type="entry name" value="DNA repair protein REV1"/>
    <property type="match status" value="1"/>
</dbReference>
<dbReference type="Pfam" id="PF14377">
    <property type="entry name" value="UBM"/>
    <property type="match status" value="2"/>
</dbReference>
<evidence type="ECO:0000256" key="13">
    <source>
        <dbReference type="SAM" id="MobiDB-lite"/>
    </source>
</evidence>
<accession>A0A024UDA8</accession>
<keyword evidence="4" id="KW-0237">DNA synthesis</keyword>
<evidence type="ECO:0000256" key="11">
    <source>
        <dbReference type="ARBA" id="ARBA00023204"/>
    </source>
</evidence>
<dbReference type="InterPro" id="IPR036420">
    <property type="entry name" value="BRCT_dom_sf"/>
</dbReference>
<dbReference type="RefSeq" id="XP_008867156.1">
    <property type="nucleotide sequence ID" value="XM_008868934.1"/>
</dbReference>
<organism evidence="16">
    <name type="scientific">Aphanomyces invadans</name>
    <dbReference type="NCBI Taxonomy" id="157072"/>
    <lineage>
        <taxon>Eukaryota</taxon>
        <taxon>Sar</taxon>
        <taxon>Stramenopiles</taxon>
        <taxon>Oomycota</taxon>
        <taxon>Saprolegniomycetes</taxon>
        <taxon>Saprolegniales</taxon>
        <taxon>Verrucalvaceae</taxon>
        <taxon>Aphanomyces</taxon>
    </lineage>
</organism>
<dbReference type="SUPFAM" id="SSF100879">
    <property type="entry name" value="Lesion bypass DNA polymerase (Y-family), little finger domain"/>
    <property type="match status" value="1"/>
</dbReference>